<feature type="signal peptide" evidence="2">
    <location>
        <begin position="1"/>
        <end position="17"/>
    </location>
</feature>
<dbReference type="PROSITE" id="PS51257">
    <property type="entry name" value="PROKAR_LIPOPROTEIN"/>
    <property type="match status" value="1"/>
</dbReference>
<evidence type="ECO:0008006" key="5">
    <source>
        <dbReference type="Google" id="ProtNLM"/>
    </source>
</evidence>
<accession>A0A1C7PEJ6</accession>
<proteinExistence type="predicted"/>
<dbReference type="EMBL" id="LT629973">
    <property type="protein sequence ID" value="SEH71963.1"/>
    <property type="molecule type" value="Genomic_DNA"/>
</dbReference>
<feature type="chain" id="PRO_5014266580" description="Lipoprotein" evidence="2">
    <location>
        <begin position="18"/>
        <end position="236"/>
    </location>
</feature>
<name>A0A1C7PEJ6_9BACT</name>
<evidence type="ECO:0000256" key="2">
    <source>
        <dbReference type="SAM" id="SignalP"/>
    </source>
</evidence>
<evidence type="ECO:0000256" key="1">
    <source>
        <dbReference type="SAM" id="MobiDB-lite"/>
    </source>
</evidence>
<keyword evidence="2" id="KW-0732">Signal</keyword>
<evidence type="ECO:0000313" key="3">
    <source>
        <dbReference type="EMBL" id="SEH71963.1"/>
    </source>
</evidence>
<dbReference type="AlphaFoldDB" id="A0A1C7PEJ6"/>
<evidence type="ECO:0000313" key="4">
    <source>
        <dbReference type="Proteomes" id="UP000176204"/>
    </source>
</evidence>
<dbReference type="RefSeq" id="WP_067772458.1">
    <property type="nucleotide sequence ID" value="NZ_LIGX01000002.1"/>
</dbReference>
<organism evidence="3 4">
    <name type="scientific">Akkermansia glycaniphila</name>
    <dbReference type="NCBI Taxonomy" id="1679444"/>
    <lineage>
        <taxon>Bacteria</taxon>
        <taxon>Pseudomonadati</taxon>
        <taxon>Verrucomicrobiota</taxon>
        <taxon>Verrucomicrobiia</taxon>
        <taxon>Verrucomicrobiales</taxon>
        <taxon>Akkermansiaceae</taxon>
        <taxon>Akkermansia</taxon>
    </lineage>
</organism>
<protein>
    <recommendedName>
        <fullName evidence="5">Lipoprotein</fullName>
    </recommendedName>
</protein>
<sequence length="236" mass="26412">MKRILIQSACLCTAAIAASCVVNTSGKLDSIGKTYEGYYYDATRPTTCLFRQNGKYYVKAPVVRFPASTKTWQPRQAETDPPEQPMHSRITGIPAWGYHEIFTMDTGSINFSEGDFHPILHASGSWIPAAQFEQNPFTVIGKENGIQHSREGDILNPDSIRIMDTHRSTGNILRLPLVLIAGCAIDLPGNILVSPFMSNDDEDDEDEDDFLDALIDDAIDKHLKKHRKHGKRHSKR</sequence>
<dbReference type="KEGG" id="agl:PYTT_0212"/>
<dbReference type="Proteomes" id="UP000176204">
    <property type="component" value="Chromosome I"/>
</dbReference>
<reference evidence="4" key="1">
    <citation type="submission" date="2016-09" db="EMBL/GenBank/DDBJ databases">
        <authorList>
            <person name="Koehorst J."/>
        </authorList>
    </citation>
    <scope>NUCLEOTIDE SEQUENCE [LARGE SCALE GENOMIC DNA]</scope>
</reference>
<keyword evidence="4" id="KW-1185">Reference proteome</keyword>
<gene>
    <name evidence="3" type="ORF">PYTT_0212</name>
</gene>
<feature type="region of interest" description="Disordered" evidence="1">
    <location>
        <begin position="69"/>
        <end position="88"/>
    </location>
</feature>